<organism evidence="4 5">
    <name type="scientific">Ataeniobius toweri</name>
    <dbReference type="NCBI Taxonomy" id="208326"/>
    <lineage>
        <taxon>Eukaryota</taxon>
        <taxon>Metazoa</taxon>
        <taxon>Chordata</taxon>
        <taxon>Craniata</taxon>
        <taxon>Vertebrata</taxon>
        <taxon>Euteleostomi</taxon>
        <taxon>Actinopterygii</taxon>
        <taxon>Neopterygii</taxon>
        <taxon>Teleostei</taxon>
        <taxon>Neoteleostei</taxon>
        <taxon>Acanthomorphata</taxon>
        <taxon>Ovalentaria</taxon>
        <taxon>Atherinomorphae</taxon>
        <taxon>Cyprinodontiformes</taxon>
        <taxon>Goodeidae</taxon>
        <taxon>Ataeniobius</taxon>
    </lineage>
</organism>
<dbReference type="SUPFAM" id="SSF48726">
    <property type="entry name" value="Immunoglobulin"/>
    <property type="match status" value="1"/>
</dbReference>
<gene>
    <name evidence="4" type="primary">MYBPC1_3</name>
    <name evidence="4" type="ORF">ATANTOWER_020350</name>
</gene>
<accession>A0ABU7A8V1</accession>
<dbReference type="InterPro" id="IPR040849">
    <property type="entry name" value="MyBP-C_THB"/>
</dbReference>
<dbReference type="EMBL" id="JAHUTI010004310">
    <property type="protein sequence ID" value="MED6233995.1"/>
    <property type="molecule type" value="Genomic_DNA"/>
</dbReference>
<evidence type="ECO:0000313" key="4">
    <source>
        <dbReference type="EMBL" id="MED6233995.1"/>
    </source>
</evidence>
<keyword evidence="1" id="KW-0677">Repeat</keyword>
<reference evidence="4 5" key="1">
    <citation type="submission" date="2021-07" db="EMBL/GenBank/DDBJ databases">
        <authorList>
            <person name="Palmer J.M."/>
        </authorList>
    </citation>
    <scope>NUCLEOTIDE SEQUENCE [LARGE SCALE GENOMIC DNA]</scope>
    <source>
        <strain evidence="4 5">AT_MEX2019</strain>
        <tissue evidence="4">Muscle</tissue>
    </source>
</reference>
<feature type="domain" description="MyBP-C tri-helix bundle" evidence="3">
    <location>
        <begin position="31"/>
        <end position="64"/>
    </location>
</feature>
<protein>
    <submittedName>
        <fullName evidence="4">Myosin-binding protein C, slow-type</fullName>
    </submittedName>
</protein>
<evidence type="ECO:0000256" key="2">
    <source>
        <dbReference type="ARBA" id="ARBA00023319"/>
    </source>
</evidence>
<proteinExistence type="predicted"/>
<evidence type="ECO:0000256" key="1">
    <source>
        <dbReference type="ARBA" id="ARBA00022737"/>
    </source>
</evidence>
<evidence type="ECO:0000313" key="5">
    <source>
        <dbReference type="Proteomes" id="UP001345963"/>
    </source>
</evidence>
<keyword evidence="2" id="KW-0393">Immunoglobulin domain</keyword>
<name>A0ABU7A8V1_9TELE</name>
<dbReference type="Gene3D" id="2.60.40.10">
    <property type="entry name" value="Immunoglobulins"/>
    <property type="match status" value="1"/>
</dbReference>
<keyword evidence="5" id="KW-1185">Reference proteome</keyword>
<comment type="caution">
    <text evidence="4">The sequence shown here is derived from an EMBL/GenBank/DDBJ whole genome shotgun (WGS) entry which is preliminary data.</text>
</comment>
<sequence>GDGDEDAGELDFSVLLKKRKEKSEEPKEEVDVWEILKAAKPCDYEKIAFQYGITDLRGMLKRLKKMKAASKKSDAFLTKLDPAYSVNKGKKIRLTVEVADPTAEIKWLKNRQEIKPSTK</sequence>
<dbReference type="Proteomes" id="UP001345963">
    <property type="component" value="Unassembled WGS sequence"/>
</dbReference>
<dbReference type="InterPro" id="IPR036179">
    <property type="entry name" value="Ig-like_dom_sf"/>
</dbReference>
<feature type="non-terminal residue" evidence="4">
    <location>
        <position position="1"/>
    </location>
</feature>
<evidence type="ECO:0000259" key="3">
    <source>
        <dbReference type="Pfam" id="PF18362"/>
    </source>
</evidence>
<dbReference type="InterPro" id="IPR013783">
    <property type="entry name" value="Ig-like_fold"/>
</dbReference>
<dbReference type="Pfam" id="PF18362">
    <property type="entry name" value="THB"/>
    <property type="match status" value="1"/>
</dbReference>